<feature type="compositionally biased region" description="Low complexity" evidence="1">
    <location>
        <begin position="66"/>
        <end position="76"/>
    </location>
</feature>
<sequence>MSQYSLSTCNPLAAKRDDRRNVVRRVPKLASEGSVLFEAGTLSTRAGTLGDSPIFESAEEEEHTDTSSSSSSADSSYPATPTSDHHRSRSILGGIVVESPAPSRRGSVDEDAVETSALIRKTELSSPPDTPTTPTGGLRPKRKVLPALLPSTGAAVEDGSFDTPAPTPTTPSAFSRAFGVFAKAFNR</sequence>
<dbReference type="AlphaFoldDB" id="A0A371CTB1"/>
<evidence type="ECO:0000313" key="3">
    <source>
        <dbReference type="Proteomes" id="UP000256964"/>
    </source>
</evidence>
<proteinExistence type="predicted"/>
<evidence type="ECO:0000256" key="1">
    <source>
        <dbReference type="SAM" id="MobiDB-lite"/>
    </source>
</evidence>
<evidence type="ECO:0000313" key="2">
    <source>
        <dbReference type="EMBL" id="RDX43533.1"/>
    </source>
</evidence>
<reference evidence="2 3" key="1">
    <citation type="journal article" date="2018" name="Biotechnol. Biofuels">
        <title>Integrative visual omics of the white-rot fungus Polyporus brumalis exposes the biotechnological potential of its oxidative enzymes for delignifying raw plant biomass.</title>
        <authorList>
            <person name="Miyauchi S."/>
            <person name="Rancon A."/>
            <person name="Drula E."/>
            <person name="Hage H."/>
            <person name="Chaduli D."/>
            <person name="Favel A."/>
            <person name="Grisel S."/>
            <person name="Henrissat B."/>
            <person name="Herpoel-Gimbert I."/>
            <person name="Ruiz-Duenas F.J."/>
            <person name="Chevret D."/>
            <person name="Hainaut M."/>
            <person name="Lin J."/>
            <person name="Wang M."/>
            <person name="Pangilinan J."/>
            <person name="Lipzen A."/>
            <person name="Lesage-Meessen L."/>
            <person name="Navarro D."/>
            <person name="Riley R."/>
            <person name="Grigoriev I.V."/>
            <person name="Zhou S."/>
            <person name="Raouche S."/>
            <person name="Rosso M.N."/>
        </authorList>
    </citation>
    <scope>NUCLEOTIDE SEQUENCE [LARGE SCALE GENOMIC DNA]</scope>
    <source>
        <strain evidence="2 3">BRFM 1820</strain>
    </source>
</reference>
<dbReference type="Proteomes" id="UP000256964">
    <property type="component" value="Unassembled WGS sequence"/>
</dbReference>
<protein>
    <submittedName>
        <fullName evidence="2">Uncharacterized protein</fullName>
    </submittedName>
</protein>
<organism evidence="2 3">
    <name type="scientific">Lentinus brumalis</name>
    <dbReference type="NCBI Taxonomy" id="2498619"/>
    <lineage>
        <taxon>Eukaryota</taxon>
        <taxon>Fungi</taxon>
        <taxon>Dikarya</taxon>
        <taxon>Basidiomycota</taxon>
        <taxon>Agaricomycotina</taxon>
        <taxon>Agaricomycetes</taxon>
        <taxon>Polyporales</taxon>
        <taxon>Polyporaceae</taxon>
        <taxon>Lentinus</taxon>
    </lineage>
</organism>
<dbReference type="OrthoDB" id="2757328at2759"/>
<dbReference type="EMBL" id="KZ857463">
    <property type="protein sequence ID" value="RDX43533.1"/>
    <property type="molecule type" value="Genomic_DNA"/>
</dbReference>
<name>A0A371CTB1_9APHY</name>
<feature type="region of interest" description="Disordered" evidence="1">
    <location>
        <begin position="27"/>
        <end position="173"/>
    </location>
</feature>
<keyword evidence="3" id="KW-1185">Reference proteome</keyword>
<accession>A0A371CTB1</accession>
<gene>
    <name evidence="2" type="ORF">OH76DRAFT_1487799</name>
</gene>